<dbReference type="GO" id="GO:0008381">
    <property type="term" value="F:mechanosensitive monoatomic ion channel activity"/>
    <property type="evidence" value="ECO:0007669"/>
    <property type="project" value="InterPro"/>
</dbReference>
<keyword evidence="6" id="KW-1003">Cell membrane</keyword>
<dbReference type="SUPFAM" id="SSF50182">
    <property type="entry name" value="Sm-like ribonucleoproteins"/>
    <property type="match status" value="1"/>
</dbReference>
<evidence type="ECO:0000259" key="7">
    <source>
        <dbReference type="Pfam" id="PF00924"/>
    </source>
</evidence>
<feature type="transmembrane region" description="Helical" evidence="6">
    <location>
        <begin position="84"/>
        <end position="104"/>
    </location>
</feature>
<keyword evidence="9" id="KW-1185">Reference proteome</keyword>
<reference evidence="8 9" key="1">
    <citation type="submission" date="2018-09" db="EMBL/GenBank/DDBJ databases">
        <title>Genomic Encyclopedia of Archaeal and Bacterial Type Strains, Phase II (KMG-II): from individual species to whole genera.</title>
        <authorList>
            <person name="Goeker M."/>
        </authorList>
    </citation>
    <scope>NUCLEOTIDE SEQUENCE [LARGE SCALE GENOMIC DNA]</scope>
    <source>
        <strain evidence="8 9">DSM 11458</strain>
    </source>
</reference>
<dbReference type="RefSeq" id="WP_025063080.1">
    <property type="nucleotide sequence ID" value="NZ_RAQK01000001.1"/>
</dbReference>
<dbReference type="Pfam" id="PF00924">
    <property type="entry name" value="MS_channel_2nd"/>
    <property type="match status" value="1"/>
</dbReference>
<feature type="transmembrane region" description="Helical" evidence="6">
    <location>
        <begin position="57"/>
        <end position="78"/>
    </location>
</feature>
<evidence type="ECO:0000313" key="9">
    <source>
        <dbReference type="Proteomes" id="UP000284407"/>
    </source>
</evidence>
<keyword evidence="6" id="KW-0997">Cell inner membrane</keyword>
<evidence type="ECO:0000256" key="4">
    <source>
        <dbReference type="ARBA" id="ARBA00022989"/>
    </source>
</evidence>
<evidence type="ECO:0000313" key="8">
    <source>
        <dbReference type="EMBL" id="RKE96130.1"/>
    </source>
</evidence>
<dbReference type="InterPro" id="IPR045275">
    <property type="entry name" value="MscS_archaea/bacteria_type"/>
</dbReference>
<keyword evidence="4 6" id="KW-1133">Transmembrane helix</keyword>
<comment type="caution">
    <text evidence="8">The sequence shown here is derived from an EMBL/GenBank/DDBJ whole genome shotgun (WGS) entry which is preliminary data.</text>
</comment>
<keyword evidence="3 6" id="KW-0812">Transmembrane</keyword>
<protein>
    <recommendedName>
        <fullName evidence="6">Small-conductance mechanosensitive channel</fullName>
    </recommendedName>
</protein>
<comment type="function">
    <text evidence="6">Mechanosensitive channel that participates in the regulation of osmotic pressure changes within the cell, opening in response to stretch forces in the membrane lipid bilayer, without the need for other proteins. Contributes to normal resistance to hypoosmotic shock. Forms an ion channel of 1.0 nanosiemens conductance with a slight preference for anions.</text>
</comment>
<evidence type="ECO:0000256" key="6">
    <source>
        <dbReference type="RuleBase" id="RU369025"/>
    </source>
</evidence>
<dbReference type="PANTHER" id="PTHR30221:SF1">
    <property type="entry name" value="SMALL-CONDUCTANCE MECHANOSENSITIVE CHANNEL"/>
    <property type="match status" value="1"/>
</dbReference>
<keyword evidence="6" id="KW-0407">Ion channel</keyword>
<evidence type="ECO:0000256" key="1">
    <source>
        <dbReference type="ARBA" id="ARBA00004141"/>
    </source>
</evidence>
<dbReference type="InterPro" id="IPR010920">
    <property type="entry name" value="LSM_dom_sf"/>
</dbReference>
<proteinExistence type="inferred from homology"/>
<evidence type="ECO:0000256" key="2">
    <source>
        <dbReference type="ARBA" id="ARBA00008017"/>
    </source>
</evidence>
<dbReference type="OrthoDB" id="9793781at2"/>
<comment type="caution">
    <text evidence="6">Lacks conserved residue(s) required for the propagation of feature annotation.</text>
</comment>
<dbReference type="AlphaFoldDB" id="A0A420DPK7"/>
<comment type="subcellular location">
    <subcellularLocation>
        <location evidence="6">Cell inner membrane</location>
        <topology evidence="6">Multi-pass membrane protein</topology>
    </subcellularLocation>
    <subcellularLocation>
        <location evidence="1">Membrane</location>
        <topology evidence="1">Multi-pass membrane protein</topology>
    </subcellularLocation>
</comment>
<dbReference type="Proteomes" id="UP000284407">
    <property type="component" value="Unassembled WGS sequence"/>
</dbReference>
<dbReference type="Gene3D" id="1.10.287.1260">
    <property type="match status" value="1"/>
</dbReference>
<evidence type="ECO:0000256" key="5">
    <source>
        <dbReference type="ARBA" id="ARBA00023136"/>
    </source>
</evidence>
<dbReference type="InterPro" id="IPR011014">
    <property type="entry name" value="MscS_channel_TM-2"/>
</dbReference>
<dbReference type="STRING" id="1443111.Z949_2658"/>
<dbReference type="InterPro" id="IPR006685">
    <property type="entry name" value="MscS_channel_2nd"/>
</dbReference>
<keyword evidence="6" id="KW-0406">Ion transport</keyword>
<name>A0A420DPK7_9RHOB</name>
<comment type="similarity">
    <text evidence="2 6">Belongs to the MscS (TC 1.A.23) family.</text>
</comment>
<dbReference type="Gene3D" id="2.30.30.60">
    <property type="match status" value="1"/>
</dbReference>
<accession>A0A420DPK7</accession>
<dbReference type="SUPFAM" id="SSF82861">
    <property type="entry name" value="Mechanosensitive channel protein MscS (YggB), transmembrane region"/>
    <property type="match status" value="1"/>
</dbReference>
<dbReference type="InterPro" id="IPR023408">
    <property type="entry name" value="MscS_beta-dom_sf"/>
</dbReference>
<dbReference type="PANTHER" id="PTHR30221">
    <property type="entry name" value="SMALL-CONDUCTANCE MECHANOSENSITIVE CHANNEL"/>
    <property type="match status" value="1"/>
</dbReference>
<comment type="subunit">
    <text evidence="6">Homoheptamer.</text>
</comment>
<gene>
    <name evidence="8" type="ORF">C8N30_0681</name>
</gene>
<dbReference type="EMBL" id="RAQK01000001">
    <property type="protein sequence ID" value="RKE96130.1"/>
    <property type="molecule type" value="Genomic_DNA"/>
</dbReference>
<keyword evidence="6" id="KW-0813">Transport</keyword>
<feature type="domain" description="Mechanosensitive ion channel MscS" evidence="7">
    <location>
        <begin position="106"/>
        <end position="169"/>
    </location>
</feature>
<dbReference type="GO" id="GO:0005886">
    <property type="term" value="C:plasma membrane"/>
    <property type="evidence" value="ECO:0007669"/>
    <property type="project" value="UniProtKB-SubCell"/>
</dbReference>
<keyword evidence="5 6" id="KW-0472">Membrane</keyword>
<sequence length="271" mass="30039">MEQDTGAEKAVKLINDFQDISFSEIIFVIVGTWLAILTVRKAAPYLAERGPQQMRLLMLGAVPIARLLLMVMAIVWIIPIIFNVTFQNFLVIAGAASVAIGFAFKDYVSSLVAGVVAIVEKPYRPGDWVEIKGDYGEVQSVGLRSLRILTADDNIITVPHAHIWTENISTANDGARTLMCVAHFYLMPDHDATVIRSALQDVALSSAYLDWKKFPLVMLEQTPHGSHYQLKAYPFDLRDQFLFVSDMTERGKQAIFEAGGREVAATHAVQA</sequence>
<organism evidence="8 9">
    <name type="scientific">Sulfitobacter guttiformis</name>
    <dbReference type="NCBI Taxonomy" id="74349"/>
    <lineage>
        <taxon>Bacteria</taxon>
        <taxon>Pseudomonadati</taxon>
        <taxon>Pseudomonadota</taxon>
        <taxon>Alphaproteobacteria</taxon>
        <taxon>Rhodobacterales</taxon>
        <taxon>Roseobacteraceae</taxon>
        <taxon>Sulfitobacter</taxon>
    </lineage>
</organism>
<feature type="transmembrane region" description="Helical" evidence="6">
    <location>
        <begin position="20"/>
        <end position="37"/>
    </location>
</feature>
<evidence type="ECO:0000256" key="3">
    <source>
        <dbReference type="ARBA" id="ARBA00022692"/>
    </source>
</evidence>